<name>A0A1H8JGU9_9BACL</name>
<protein>
    <submittedName>
        <fullName evidence="1">Uncharacterized protein</fullName>
    </submittedName>
</protein>
<dbReference type="STRING" id="1173111.SAMN05444955_12434"/>
<feature type="non-terminal residue" evidence="1">
    <location>
        <position position="161"/>
    </location>
</feature>
<proteinExistence type="predicted"/>
<keyword evidence="2" id="KW-1185">Reference proteome</keyword>
<dbReference type="AlphaFoldDB" id="A0A1H8JGU9"/>
<evidence type="ECO:0000313" key="1">
    <source>
        <dbReference type="EMBL" id="SEN79428.1"/>
    </source>
</evidence>
<gene>
    <name evidence="1" type="ORF">SAMN05444955_12434</name>
</gene>
<organism evidence="1 2">
    <name type="scientific">Lihuaxuella thermophila</name>
    <dbReference type="NCBI Taxonomy" id="1173111"/>
    <lineage>
        <taxon>Bacteria</taxon>
        <taxon>Bacillati</taxon>
        <taxon>Bacillota</taxon>
        <taxon>Bacilli</taxon>
        <taxon>Bacillales</taxon>
        <taxon>Thermoactinomycetaceae</taxon>
        <taxon>Lihuaxuella</taxon>
    </lineage>
</organism>
<dbReference type="EMBL" id="FOCQ01000024">
    <property type="protein sequence ID" value="SEN79428.1"/>
    <property type="molecule type" value="Genomic_DNA"/>
</dbReference>
<sequence>MRLFYISSGCGFSFQNHLSDEDQNILHAFRQLEKVRPNFKMEKFLLRRESPSLLFSRIRAFRPHFILSFRGCRLSAPVVNKLRTFGIPIGVWVVDDPYRLQTHEKLVRPYDLVITQDSSSVPFYKKIQKPAIHLPLAVNPEKYRPLSVPPKYQSDICFVGS</sequence>
<evidence type="ECO:0000313" key="2">
    <source>
        <dbReference type="Proteomes" id="UP000199695"/>
    </source>
</evidence>
<dbReference type="Proteomes" id="UP000199695">
    <property type="component" value="Unassembled WGS sequence"/>
</dbReference>
<reference evidence="1 2" key="1">
    <citation type="submission" date="2016-10" db="EMBL/GenBank/DDBJ databases">
        <authorList>
            <person name="de Groot N.N."/>
        </authorList>
    </citation>
    <scope>NUCLEOTIDE SEQUENCE [LARGE SCALE GENOMIC DNA]</scope>
    <source>
        <strain evidence="1 2">DSM 46701</strain>
    </source>
</reference>
<dbReference type="RefSeq" id="WP_170840023.1">
    <property type="nucleotide sequence ID" value="NZ_FOCQ01000024.1"/>
</dbReference>
<accession>A0A1H8JGU9</accession>